<dbReference type="Proteomes" id="UP000292424">
    <property type="component" value="Chromosome"/>
</dbReference>
<protein>
    <submittedName>
        <fullName evidence="1">Uncharacterized protein</fullName>
    </submittedName>
</protein>
<sequence length="160" mass="19246">MSKLAKEMENWRQAEIRHANVFGKAAIRTKGYQKIRLAEMQRIYRGYRGVKLSLDDRVRLRLLRSGNRHLEKQLYPNRWVRYVRRMVRFSERTIKNGFNQIKRRIDNSSYLPKENMTVKKPMGIIKPALQNKVDPPRLARLPRKEIKQVETMEQRRGRSL</sequence>
<dbReference type="RefSeq" id="WP_131329878.1">
    <property type="nucleotide sequence ID" value="NZ_CP044016.1"/>
</dbReference>
<evidence type="ECO:0000313" key="2">
    <source>
        <dbReference type="Proteomes" id="UP000292424"/>
    </source>
</evidence>
<name>A0A5P2G598_9BACT</name>
<accession>A0A5P2G598</accession>
<dbReference type="OrthoDB" id="6372253at2"/>
<dbReference type="AlphaFoldDB" id="A0A5P2G598"/>
<keyword evidence="2" id="KW-1185">Reference proteome</keyword>
<dbReference type="KEGG" id="arac:E0W69_009760"/>
<gene>
    <name evidence="1" type="ORF">E0W69_009760</name>
</gene>
<evidence type="ECO:0000313" key="1">
    <source>
        <dbReference type="EMBL" id="QES88930.1"/>
    </source>
</evidence>
<reference evidence="1 2" key="1">
    <citation type="submission" date="2019-09" db="EMBL/GenBank/DDBJ databases">
        <title>Complete genome sequence of Arachidicoccus sp. B3-10 isolated from apple orchard soil.</title>
        <authorList>
            <person name="Kim H.S."/>
            <person name="Han K.-I."/>
            <person name="Suh M.K."/>
            <person name="Lee K.C."/>
            <person name="Eom M.K."/>
            <person name="Kim J.-S."/>
            <person name="Kang S.W."/>
            <person name="Sin Y."/>
            <person name="Lee J.-S."/>
        </authorList>
    </citation>
    <scope>NUCLEOTIDE SEQUENCE [LARGE SCALE GENOMIC DNA]</scope>
    <source>
        <strain evidence="1 2">B3-10</strain>
    </source>
</reference>
<proteinExistence type="predicted"/>
<organism evidence="1 2">
    <name type="scientific">Rhizosphaericola mali</name>
    <dbReference type="NCBI Taxonomy" id="2545455"/>
    <lineage>
        <taxon>Bacteria</taxon>
        <taxon>Pseudomonadati</taxon>
        <taxon>Bacteroidota</taxon>
        <taxon>Chitinophagia</taxon>
        <taxon>Chitinophagales</taxon>
        <taxon>Chitinophagaceae</taxon>
        <taxon>Rhizosphaericola</taxon>
    </lineage>
</organism>
<dbReference type="EMBL" id="CP044016">
    <property type="protein sequence ID" value="QES88930.1"/>
    <property type="molecule type" value="Genomic_DNA"/>
</dbReference>